<protein>
    <submittedName>
        <fullName evidence="2">Uncharacterized protein</fullName>
    </submittedName>
</protein>
<feature type="region of interest" description="Disordered" evidence="1">
    <location>
        <begin position="59"/>
        <end position="85"/>
    </location>
</feature>
<gene>
    <name evidence="2" type="ordered locus">Sinac_3345</name>
</gene>
<evidence type="ECO:0000313" key="3">
    <source>
        <dbReference type="Proteomes" id="UP000010798"/>
    </source>
</evidence>
<evidence type="ECO:0000313" key="2">
    <source>
        <dbReference type="EMBL" id="AGA27611.1"/>
    </source>
</evidence>
<sequence length="85" mass="9514">MTLRVCQTPYSAKLSRPFQSSGRSMAMRHWVTVCSSTLRARAVIHSAKSGFCEGEMEPLEEALPDRPEQRSVGHWGISEWDSMGS</sequence>
<accession>L0DG17</accession>
<dbReference type="EMBL" id="CP003364">
    <property type="protein sequence ID" value="AGA27611.1"/>
    <property type="molecule type" value="Genomic_DNA"/>
</dbReference>
<dbReference type="AlphaFoldDB" id="L0DG17"/>
<proteinExistence type="predicted"/>
<name>L0DG17_SINAD</name>
<reference evidence="2 3" key="1">
    <citation type="submission" date="2012-02" db="EMBL/GenBank/DDBJ databases">
        <title>Complete sequence of chromosome of Singulisphaera acidiphila DSM 18658.</title>
        <authorList>
            <consortium name="US DOE Joint Genome Institute (JGI-PGF)"/>
            <person name="Lucas S."/>
            <person name="Copeland A."/>
            <person name="Lapidus A."/>
            <person name="Glavina del Rio T."/>
            <person name="Dalin E."/>
            <person name="Tice H."/>
            <person name="Bruce D."/>
            <person name="Goodwin L."/>
            <person name="Pitluck S."/>
            <person name="Peters L."/>
            <person name="Ovchinnikova G."/>
            <person name="Chertkov O."/>
            <person name="Kyrpides N."/>
            <person name="Mavromatis K."/>
            <person name="Ivanova N."/>
            <person name="Brettin T."/>
            <person name="Detter J.C."/>
            <person name="Han C."/>
            <person name="Larimer F."/>
            <person name="Land M."/>
            <person name="Hauser L."/>
            <person name="Markowitz V."/>
            <person name="Cheng J.-F."/>
            <person name="Hugenholtz P."/>
            <person name="Woyke T."/>
            <person name="Wu D."/>
            <person name="Tindall B."/>
            <person name="Pomrenke H."/>
            <person name="Brambilla E."/>
            <person name="Klenk H.-P."/>
            <person name="Eisen J.A."/>
        </authorList>
    </citation>
    <scope>NUCLEOTIDE SEQUENCE [LARGE SCALE GENOMIC DNA]</scope>
    <source>
        <strain evidence="3">ATCC BAA-1392 / DSM 18658 / VKM B-2454 / MOB10</strain>
    </source>
</reference>
<dbReference type="HOGENOM" id="CLU_2510893_0_0_0"/>
<keyword evidence="3" id="KW-1185">Reference proteome</keyword>
<dbReference type="Proteomes" id="UP000010798">
    <property type="component" value="Chromosome"/>
</dbReference>
<evidence type="ECO:0000256" key="1">
    <source>
        <dbReference type="SAM" id="MobiDB-lite"/>
    </source>
</evidence>
<organism evidence="2 3">
    <name type="scientific">Singulisphaera acidiphila (strain ATCC BAA-1392 / DSM 18658 / VKM B-2454 / MOB10)</name>
    <dbReference type="NCBI Taxonomy" id="886293"/>
    <lineage>
        <taxon>Bacteria</taxon>
        <taxon>Pseudomonadati</taxon>
        <taxon>Planctomycetota</taxon>
        <taxon>Planctomycetia</taxon>
        <taxon>Isosphaerales</taxon>
        <taxon>Isosphaeraceae</taxon>
        <taxon>Singulisphaera</taxon>
    </lineage>
</organism>
<dbReference type="KEGG" id="saci:Sinac_3345"/>